<dbReference type="AlphaFoldDB" id="A0AAE0SVP3"/>
<evidence type="ECO:0000313" key="4">
    <source>
        <dbReference type="EMBL" id="KAK3598555.1"/>
    </source>
</evidence>
<protein>
    <submittedName>
        <fullName evidence="4">Uncharacterized protein</fullName>
    </submittedName>
</protein>
<keyword evidence="2" id="KW-1133">Transmembrane helix</keyword>
<feature type="transmembrane region" description="Helical" evidence="2">
    <location>
        <begin position="149"/>
        <end position="174"/>
    </location>
</feature>
<evidence type="ECO:0000256" key="1">
    <source>
        <dbReference type="SAM" id="MobiDB-lite"/>
    </source>
</evidence>
<feature type="chain" id="PRO_5042290953" evidence="3">
    <location>
        <begin position="23"/>
        <end position="188"/>
    </location>
</feature>
<sequence length="188" mass="19062">MGLLRSCVTCLTLLLWRNGVYSAVSCPSGDTSGIVKNGKTCSELTSSANYECYNATIETSCCASCNAIATGIMGCQYGDRVQNCAAILCSIYTDPTECCFTCRTTAATTTTTTQSPAGISTSSPSQSSSTATNDTNLASQTSTSQSPGAGVIAGSVVGSLAGASVIAGVAYAGIQYFKGTKLRRVGNA</sequence>
<organism evidence="4 5">
    <name type="scientific">Potamilus streckersoni</name>
    <dbReference type="NCBI Taxonomy" id="2493646"/>
    <lineage>
        <taxon>Eukaryota</taxon>
        <taxon>Metazoa</taxon>
        <taxon>Spiralia</taxon>
        <taxon>Lophotrochozoa</taxon>
        <taxon>Mollusca</taxon>
        <taxon>Bivalvia</taxon>
        <taxon>Autobranchia</taxon>
        <taxon>Heteroconchia</taxon>
        <taxon>Palaeoheterodonta</taxon>
        <taxon>Unionida</taxon>
        <taxon>Unionoidea</taxon>
        <taxon>Unionidae</taxon>
        <taxon>Ambleminae</taxon>
        <taxon>Lampsilini</taxon>
        <taxon>Potamilus</taxon>
    </lineage>
</organism>
<feature type="signal peptide" evidence="3">
    <location>
        <begin position="1"/>
        <end position="22"/>
    </location>
</feature>
<proteinExistence type="predicted"/>
<keyword evidence="3" id="KW-0732">Signal</keyword>
<evidence type="ECO:0000313" key="5">
    <source>
        <dbReference type="Proteomes" id="UP001195483"/>
    </source>
</evidence>
<feature type="compositionally biased region" description="Polar residues" evidence="1">
    <location>
        <begin position="132"/>
        <end position="147"/>
    </location>
</feature>
<feature type="compositionally biased region" description="Low complexity" evidence="1">
    <location>
        <begin position="112"/>
        <end position="131"/>
    </location>
</feature>
<dbReference type="Proteomes" id="UP001195483">
    <property type="component" value="Unassembled WGS sequence"/>
</dbReference>
<keyword evidence="5" id="KW-1185">Reference proteome</keyword>
<reference evidence="4" key="2">
    <citation type="journal article" date="2021" name="Genome Biol. Evol.">
        <title>Developing a high-quality reference genome for a parasitic bivalve with doubly uniparental inheritance (Bivalvia: Unionida).</title>
        <authorList>
            <person name="Smith C.H."/>
        </authorList>
    </citation>
    <scope>NUCLEOTIDE SEQUENCE</scope>
    <source>
        <strain evidence="4">CHS0354</strain>
        <tissue evidence="4">Mantle</tissue>
    </source>
</reference>
<feature type="region of interest" description="Disordered" evidence="1">
    <location>
        <begin position="112"/>
        <end position="147"/>
    </location>
</feature>
<name>A0AAE0SVP3_9BIVA</name>
<evidence type="ECO:0000256" key="3">
    <source>
        <dbReference type="SAM" id="SignalP"/>
    </source>
</evidence>
<keyword evidence="2" id="KW-0812">Transmembrane</keyword>
<keyword evidence="2" id="KW-0472">Membrane</keyword>
<evidence type="ECO:0000256" key="2">
    <source>
        <dbReference type="SAM" id="Phobius"/>
    </source>
</evidence>
<accession>A0AAE0SVP3</accession>
<gene>
    <name evidence="4" type="ORF">CHS0354_010732</name>
</gene>
<reference evidence="4" key="3">
    <citation type="submission" date="2023-05" db="EMBL/GenBank/DDBJ databases">
        <authorList>
            <person name="Smith C.H."/>
        </authorList>
    </citation>
    <scope>NUCLEOTIDE SEQUENCE</scope>
    <source>
        <strain evidence="4">CHS0354</strain>
        <tissue evidence="4">Mantle</tissue>
    </source>
</reference>
<comment type="caution">
    <text evidence="4">The sequence shown here is derived from an EMBL/GenBank/DDBJ whole genome shotgun (WGS) entry which is preliminary data.</text>
</comment>
<reference evidence="4" key="1">
    <citation type="journal article" date="2021" name="Genome Biol. Evol.">
        <title>A High-Quality Reference Genome for a Parasitic Bivalve with Doubly Uniparental Inheritance (Bivalvia: Unionida).</title>
        <authorList>
            <person name="Smith C.H."/>
        </authorList>
    </citation>
    <scope>NUCLEOTIDE SEQUENCE</scope>
    <source>
        <strain evidence="4">CHS0354</strain>
    </source>
</reference>
<dbReference type="EMBL" id="JAEAOA010000674">
    <property type="protein sequence ID" value="KAK3598555.1"/>
    <property type="molecule type" value="Genomic_DNA"/>
</dbReference>